<dbReference type="Pfam" id="PF01863">
    <property type="entry name" value="YgjP-like"/>
    <property type="match status" value="1"/>
</dbReference>
<keyword evidence="3" id="KW-1185">Reference proteome</keyword>
<protein>
    <submittedName>
        <fullName evidence="2">DUF45 domain-containing protein</fullName>
    </submittedName>
</protein>
<name>A0A3N0I3K4_9FIRM</name>
<dbReference type="InterPro" id="IPR053136">
    <property type="entry name" value="UTP_pyrophosphatase-like"/>
</dbReference>
<dbReference type="RefSeq" id="WP_128519766.1">
    <property type="nucleotide sequence ID" value="NZ_RJQC01000001.1"/>
</dbReference>
<feature type="domain" description="YgjP-like metallopeptidase" evidence="1">
    <location>
        <begin position="12"/>
        <end position="201"/>
    </location>
</feature>
<evidence type="ECO:0000313" key="2">
    <source>
        <dbReference type="EMBL" id="RNM31601.1"/>
    </source>
</evidence>
<dbReference type="PANTHER" id="PTHR30399:SF1">
    <property type="entry name" value="UTP PYROPHOSPHATASE"/>
    <property type="match status" value="1"/>
</dbReference>
<dbReference type="EMBL" id="RJQC01000001">
    <property type="protein sequence ID" value="RNM31601.1"/>
    <property type="molecule type" value="Genomic_DNA"/>
</dbReference>
<evidence type="ECO:0000259" key="1">
    <source>
        <dbReference type="Pfam" id="PF01863"/>
    </source>
</evidence>
<gene>
    <name evidence="2" type="ORF">EDX97_03325</name>
</gene>
<sequence>MEYQWIKNKRYKNVSLRIKDGQIIVTSPVQTSKEFVDTFVNQHTHWIQKQLAAYEAIPRIRPGMTLFILERPYKVVMGDVCAINLDKETITIDGNEKHWQVLLKEIAQNQITPRFHQWEQAMGYSNLTIRYGYYASKWGSCRKDMGVIALSTKLLFVDWEEVDSVIVHELCHMKYPNHSQAFYQEVLDWMPNYWEVHKHLIHHCIPVLEKKG</sequence>
<dbReference type="AlphaFoldDB" id="A0A3N0I3K4"/>
<dbReference type="CDD" id="cd07344">
    <property type="entry name" value="M48_yhfN_like"/>
    <property type="match status" value="1"/>
</dbReference>
<dbReference type="OrthoDB" id="9811177at2"/>
<comment type="caution">
    <text evidence="2">The sequence shown here is derived from an EMBL/GenBank/DDBJ whole genome shotgun (WGS) entry which is preliminary data.</text>
</comment>
<proteinExistence type="predicted"/>
<accession>A0A3N0I3K4</accession>
<dbReference type="Gene3D" id="3.30.2010.10">
    <property type="entry name" value="Metalloproteases ('zincins'), catalytic domain"/>
    <property type="match status" value="1"/>
</dbReference>
<evidence type="ECO:0000313" key="3">
    <source>
        <dbReference type="Proteomes" id="UP000276568"/>
    </source>
</evidence>
<reference evidence="2 3" key="1">
    <citation type="submission" date="2018-11" db="EMBL/GenBank/DDBJ databases">
        <title>Clostridium sp. nov., a member of the family Erysipelotrichaceae isolated from pig faeces.</title>
        <authorList>
            <person name="Chang Y.-H."/>
        </authorList>
    </citation>
    <scope>NUCLEOTIDE SEQUENCE [LARGE SCALE GENOMIC DNA]</scope>
    <source>
        <strain evidence="2 3">YH-panp20</strain>
    </source>
</reference>
<organism evidence="2 3">
    <name type="scientific">Absicoccus porci</name>
    <dbReference type="NCBI Taxonomy" id="2486576"/>
    <lineage>
        <taxon>Bacteria</taxon>
        <taxon>Bacillati</taxon>
        <taxon>Bacillota</taxon>
        <taxon>Erysipelotrichia</taxon>
        <taxon>Erysipelotrichales</taxon>
        <taxon>Erysipelotrichaceae</taxon>
        <taxon>Absicoccus</taxon>
    </lineage>
</organism>
<dbReference type="PANTHER" id="PTHR30399">
    <property type="entry name" value="UNCHARACTERIZED PROTEIN YGJP"/>
    <property type="match status" value="1"/>
</dbReference>
<dbReference type="Proteomes" id="UP000276568">
    <property type="component" value="Unassembled WGS sequence"/>
</dbReference>
<dbReference type="InterPro" id="IPR002725">
    <property type="entry name" value="YgjP-like_metallopeptidase"/>
</dbReference>